<dbReference type="EMBL" id="JACXST010000003">
    <property type="protein sequence ID" value="MBD9362946.1"/>
    <property type="molecule type" value="Genomic_DNA"/>
</dbReference>
<keyword evidence="2" id="KW-1185">Reference proteome</keyword>
<evidence type="ECO:0000313" key="2">
    <source>
        <dbReference type="Proteomes" id="UP000641152"/>
    </source>
</evidence>
<sequence>MMIEAEFDMSEFTEDELAEILKRVEDEKLKILHRRDLIQKRHIGHLNNVALLQIAADYLEWLYTSGRGNTFSTFVNEFGYDSMLARAVFGQIGNIYNEMEKMAFPGDALFSDVDYHKPPYVVEKGDD</sequence>
<dbReference type="RefSeq" id="WP_192395674.1">
    <property type="nucleotide sequence ID" value="NZ_CAJHIU010000003.1"/>
</dbReference>
<dbReference type="Proteomes" id="UP000641152">
    <property type="component" value="Unassembled WGS sequence"/>
</dbReference>
<name>A0ABR9DJA0_9GAMM</name>
<gene>
    <name evidence="1" type="ORF">EBB_21075</name>
</gene>
<comment type="caution">
    <text evidence="1">The sequence shown here is derived from an EMBL/GenBank/DDBJ whole genome shotgun (WGS) entry which is preliminary data.</text>
</comment>
<protein>
    <submittedName>
        <fullName evidence="1">Uncharacterized protein</fullName>
    </submittedName>
</protein>
<reference evidence="1 2" key="1">
    <citation type="submission" date="2020-09" db="EMBL/GenBank/DDBJ databases">
        <title>Methylomonas albis sp. nov. and Methylomonas fluvii sp. nov.: Two cold-adapted methanotrophs from the River Elbe and an amended description of Methylovulum psychrotolerans strain Eb1.</title>
        <authorList>
            <person name="Bussmann I.K."/>
            <person name="Klings K.-W."/>
            <person name="Warnstedt J."/>
            <person name="Hoppert M."/>
            <person name="Saborowski A."/>
            <person name="Horn F."/>
            <person name="Liebner S."/>
        </authorList>
    </citation>
    <scope>NUCLEOTIDE SEQUENCE [LARGE SCALE GENOMIC DNA]</scope>
    <source>
        <strain evidence="1 2">EbB</strain>
    </source>
</reference>
<proteinExistence type="predicted"/>
<accession>A0ABR9DJA0</accession>
<evidence type="ECO:0000313" key="1">
    <source>
        <dbReference type="EMBL" id="MBD9362946.1"/>
    </source>
</evidence>
<organism evidence="1 2">
    <name type="scientific">Methylomonas fluvii</name>
    <dbReference type="NCBI Taxonomy" id="1854564"/>
    <lineage>
        <taxon>Bacteria</taxon>
        <taxon>Pseudomonadati</taxon>
        <taxon>Pseudomonadota</taxon>
        <taxon>Gammaproteobacteria</taxon>
        <taxon>Methylococcales</taxon>
        <taxon>Methylococcaceae</taxon>
        <taxon>Methylomonas</taxon>
    </lineage>
</organism>